<dbReference type="Pfam" id="PF08016">
    <property type="entry name" value="PKD_channel"/>
    <property type="match status" value="1"/>
</dbReference>
<accession>A0AA88YFU0</accession>
<evidence type="ECO:0000256" key="5">
    <source>
        <dbReference type="ARBA" id="ARBA00022692"/>
    </source>
</evidence>
<dbReference type="Proteomes" id="UP001186944">
    <property type="component" value="Unassembled WGS sequence"/>
</dbReference>
<proteinExistence type="inferred from homology"/>
<keyword evidence="4" id="KW-1003">Cell membrane</keyword>
<reference evidence="18" key="1">
    <citation type="submission" date="2019-08" db="EMBL/GenBank/DDBJ databases">
        <title>The improved chromosome-level genome for the pearl oyster Pinctada fucata martensii using PacBio sequencing and Hi-C.</title>
        <authorList>
            <person name="Zheng Z."/>
        </authorList>
    </citation>
    <scope>NUCLEOTIDE SEQUENCE</scope>
    <source>
        <strain evidence="18">ZZ-2019</strain>
        <tissue evidence="18">Adductor muscle</tissue>
    </source>
</reference>
<evidence type="ECO:0000256" key="3">
    <source>
        <dbReference type="ARBA" id="ARBA00022448"/>
    </source>
</evidence>
<dbReference type="EMBL" id="VSWD01000005">
    <property type="protein sequence ID" value="KAK3104183.1"/>
    <property type="molecule type" value="Genomic_DNA"/>
</dbReference>
<name>A0AA88YFU0_PINIB</name>
<feature type="domain" description="SHSP" evidence="17">
    <location>
        <begin position="93"/>
        <end position="202"/>
    </location>
</feature>
<keyword evidence="19" id="KW-1185">Reference proteome</keyword>
<dbReference type="InterPro" id="IPR008978">
    <property type="entry name" value="HSP20-like_chaperone"/>
</dbReference>
<keyword evidence="10" id="KW-1015">Disulfide bond</keyword>
<dbReference type="InterPro" id="IPR013122">
    <property type="entry name" value="PKD1_2_channel"/>
</dbReference>
<evidence type="ECO:0000313" key="19">
    <source>
        <dbReference type="Proteomes" id="UP001186944"/>
    </source>
</evidence>
<dbReference type="CDD" id="cd21050">
    <property type="entry name" value="ELD_TRPML"/>
    <property type="match status" value="1"/>
</dbReference>
<gene>
    <name evidence="18" type="ORF">FSP39_025099</name>
</gene>
<dbReference type="Pfam" id="PF00011">
    <property type="entry name" value="HSP20"/>
    <property type="match status" value="1"/>
</dbReference>
<evidence type="ECO:0000256" key="2">
    <source>
        <dbReference type="ARBA" id="ARBA00004651"/>
    </source>
</evidence>
<comment type="catalytic activity">
    <reaction evidence="12">
        <text>Ca(2+)(in) = Ca(2+)(out)</text>
        <dbReference type="Rhea" id="RHEA:29671"/>
        <dbReference type="ChEBI" id="CHEBI:29108"/>
    </reaction>
</comment>
<feature type="transmembrane region" description="Helical" evidence="16">
    <location>
        <begin position="308"/>
        <end position="327"/>
    </location>
</feature>
<feature type="region of interest" description="Disordered" evidence="15">
    <location>
        <begin position="247"/>
        <end position="267"/>
    </location>
</feature>
<comment type="caution">
    <text evidence="18">The sequence shown here is derived from an EMBL/GenBank/DDBJ whole genome shotgun (WGS) entry which is preliminary data.</text>
</comment>
<dbReference type="Gene3D" id="1.10.287.70">
    <property type="match status" value="1"/>
</dbReference>
<dbReference type="GO" id="GO:0005886">
    <property type="term" value="C:plasma membrane"/>
    <property type="evidence" value="ECO:0007669"/>
    <property type="project" value="UniProtKB-SubCell"/>
</dbReference>
<evidence type="ECO:0000256" key="4">
    <source>
        <dbReference type="ARBA" id="ARBA00022475"/>
    </source>
</evidence>
<feature type="compositionally biased region" description="Basic and acidic residues" evidence="15">
    <location>
        <begin position="247"/>
        <end position="257"/>
    </location>
</feature>
<dbReference type="PANTHER" id="PTHR12127">
    <property type="entry name" value="MUCOLIPIN"/>
    <property type="match status" value="1"/>
</dbReference>
<evidence type="ECO:0000256" key="9">
    <source>
        <dbReference type="ARBA" id="ARBA00023136"/>
    </source>
</evidence>
<dbReference type="InterPro" id="IPR039031">
    <property type="entry name" value="Mucolipin"/>
</dbReference>
<comment type="similarity">
    <text evidence="13 14">Belongs to the small heat shock protein (HSP20) family.</text>
</comment>
<keyword evidence="5 16" id="KW-0812">Transmembrane</keyword>
<evidence type="ECO:0000256" key="12">
    <source>
        <dbReference type="ARBA" id="ARBA00036634"/>
    </source>
</evidence>
<evidence type="ECO:0000313" key="18">
    <source>
        <dbReference type="EMBL" id="KAK3104183.1"/>
    </source>
</evidence>
<feature type="transmembrane region" description="Helical" evidence="16">
    <location>
        <begin position="671"/>
        <end position="693"/>
    </location>
</feature>
<evidence type="ECO:0000256" key="14">
    <source>
        <dbReference type="RuleBase" id="RU003616"/>
    </source>
</evidence>
<feature type="transmembrane region" description="Helical" evidence="16">
    <location>
        <begin position="542"/>
        <end position="560"/>
    </location>
</feature>
<comment type="subcellular location">
    <subcellularLocation>
        <location evidence="2">Cell membrane</location>
        <topology evidence="2">Multi-pass membrane protein</topology>
    </subcellularLocation>
    <subcellularLocation>
        <location evidence="1">Endosome membrane</location>
        <topology evidence="1">Multi-pass membrane protein</topology>
    </subcellularLocation>
</comment>
<dbReference type="PROSITE" id="PS01031">
    <property type="entry name" value="SHSP"/>
    <property type="match status" value="1"/>
</dbReference>
<dbReference type="SUPFAM" id="SSF49764">
    <property type="entry name" value="HSP20-like chaperones"/>
    <property type="match status" value="1"/>
</dbReference>
<dbReference type="GO" id="GO:0005765">
    <property type="term" value="C:lysosomal membrane"/>
    <property type="evidence" value="ECO:0007669"/>
    <property type="project" value="TreeGrafter"/>
</dbReference>
<feature type="transmembrane region" description="Helical" evidence="16">
    <location>
        <begin position="739"/>
        <end position="764"/>
    </location>
</feature>
<dbReference type="GO" id="GO:0072345">
    <property type="term" value="F:NAADP-sensitive calcium-release channel activity"/>
    <property type="evidence" value="ECO:0007669"/>
    <property type="project" value="TreeGrafter"/>
</dbReference>
<keyword evidence="8" id="KW-0406">Ion transport</keyword>
<keyword evidence="6" id="KW-0967">Endosome</keyword>
<keyword evidence="9 16" id="KW-0472">Membrane</keyword>
<evidence type="ECO:0000256" key="8">
    <source>
        <dbReference type="ARBA" id="ARBA00023065"/>
    </source>
</evidence>
<keyword evidence="3" id="KW-0813">Transport</keyword>
<dbReference type="CDD" id="cd06526">
    <property type="entry name" value="metazoan_ACD"/>
    <property type="match status" value="1"/>
</dbReference>
<dbReference type="PANTHER" id="PTHR12127:SF7">
    <property type="entry name" value="SD02261P"/>
    <property type="match status" value="1"/>
</dbReference>
<protein>
    <recommendedName>
        <fullName evidence="17">SHSP domain-containing protein</fullName>
    </recommendedName>
</protein>
<evidence type="ECO:0000259" key="17">
    <source>
        <dbReference type="PROSITE" id="PS01031"/>
    </source>
</evidence>
<evidence type="ECO:0000256" key="15">
    <source>
        <dbReference type="SAM" id="MobiDB-lite"/>
    </source>
</evidence>
<evidence type="ECO:0000256" key="7">
    <source>
        <dbReference type="ARBA" id="ARBA00022989"/>
    </source>
</evidence>
<dbReference type="InterPro" id="IPR002068">
    <property type="entry name" value="A-crystallin/Hsp20_dom"/>
</dbReference>
<evidence type="ECO:0000256" key="1">
    <source>
        <dbReference type="ARBA" id="ARBA00004337"/>
    </source>
</evidence>
<dbReference type="AlphaFoldDB" id="A0AA88YFU0"/>
<dbReference type="Pfam" id="PF21381">
    <property type="entry name" value="MCLN_ECD"/>
    <property type="match status" value="1"/>
</dbReference>
<feature type="transmembrane region" description="Helical" evidence="16">
    <location>
        <begin position="628"/>
        <end position="651"/>
    </location>
</feature>
<evidence type="ECO:0000256" key="11">
    <source>
        <dbReference type="ARBA" id="ARBA00023303"/>
    </source>
</evidence>
<sequence length="856" mass="98023">MTMATKVIPLFCRQLKCGAQPARYMSFRRDLPVRFSPFSSRNSLWRKSPLDSFFGPSTHMRDIMDSQLQEMQRMMDRFQSPRFFDAYFTRPSEAGDIFKTDVAEVKIDKDQMNIKMDVQHYTPEDLTVKIVGDKLVIAGKHETKPDEHGYISRQFQREFLIPENIDLDSLKTTLTEDGMLNIQGKSKDVPKVEERTIEIEVRDEESPKESPEKKRKIENKEYELFSKINGKFEQTGSFDVPAVHKINDEGQSNEHRNKGTPNRSESVDEQMLLQNRLTSHFNDPFTKVFKTCSPENKGRRIRKFFGYLPYRFLIIAFKWIFVSWQLIAFANDRSQFAKYLERNNIAMKNLLLKDWITFYETMPYPPATGTYAIYTVEDLVSSINHTLHKISTIPTSAAGSFFVDNNSTTTPITICITYFDKGFFDQTQLTLDINEETVTDCNTYNNTYTENFGFDPTIQDLMQSTDGRLVRLIEVRIRFSVISVHVKLNDGSHKAECYRIETEIVYDNGDINGQILINFNTRVQALSCKDIHQSKKVETDSISVSVIVLLLSMASLIFGIKSTLKSFMLCLDAGRIFTKHGMELTMRGRYQIFKVKNIIIIISDVVNITGTVMKVLLESKGTDSSDLTYDACAILLGIGCFCVWLGIIHYLSYDKLFSLLFDVVESSLMTVLRFMVVALLLFAGFGLCGWAVLGPYHIKFETITSSFQCLFSLLNGDEIFVTLKAVADIGSIAYYFNGLFVTVFVVIYTLIALNIFIAIFNTSYENVRNVKMQKKEVKTQSDLERFLGREQGEPLFHYTSPFSEKLHPRSLLICVSSLWDGSTAFLCHSMVQLLLLLAVIHPFNPNMDDSPPVRTD</sequence>
<keyword evidence="7 16" id="KW-1133">Transmembrane helix</keyword>
<dbReference type="PRINTS" id="PR00299">
    <property type="entry name" value="ACRYSTALLIN"/>
</dbReference>
<dbReference type="InterPro" id="IPR049134">
    <property type="entry name" value="MCLN_ECD"/>
</dbReference>
<organism evidence="18 19">
    <name type="scientific">Pinctada imbricata</name>
    <name type="common">Atlantic pearl-oyster</name>
    <name type="synonym">Pinctada martensii</name>
    <dbReference type="NCBI Taxonomy" id="66713"/>
    <lineage>
        <taxon>Eukaryota</taxon>
        <taxon>Metazoa</taxon>
        <taxon>Spiralia</taxon>
        <taxon>Lophotrochozoa</taxon>
        <taxon>Mollusca</taxon>
        <taxon>Bivalvia</taxon>
        <taxon>Autobranchia</taxon>
        <taxon>Pteriomorphia</taxon>
        <taxon>Pterioida</taxon>
        <taxon>Pterioidea</taxon>
        <taxon>Pteriidae</taxon>
        <taxon>Pinctada</taxon>
    </lineage>
</organism>
<evidence type="ECO:0000256" key="13">
    <source>
        <dbReference type="PROSITE-ProRule" id="PRU00285"/>
    </source>
</evidence>
<dbReference type="InterPro" id="IPR001436">
    <property type="entry name" value="Alpha-crystallin/sHSP_animal"/>
</dbReference>
<keyword evidence="11" id="KW-0407">Ion channel</keyword>
<dbReference type="Gene3D" id="2.60.40.790">
    <property type="match status" value="1"/>
</dbReference>
<evidence type="ECO:0000256" key="10">
    <source>
        <dbReference type="ARBA" id="ARBA00023157"/>
    </source>
</evidence>
<evidence type="ECO:0000256" key="16">
    <source>
        <dbReference type="SAM" id="Phobius"/>
    </source>
</evidence>
<dbReference type="GO" id="GO:0010008">
    <property type="term" value="C:endosome membrane"/>
    <property type="evidence" value="ECO:0007669"/>
    <property type="project" value="UniProtKB-SubCell"/>
</dbReference>
<evidence type="ECO:0000256" key="6">
    <source>
        <dbReference type="ARBA" id="ARBA00022753"/>
    </source>
</evidence>